<gene>
    <name evidence="2" type="ORF">FHS22_005041</name>
</gene>
<feature type="transmembrane region" description="Helical" evidence="1">
    <location>
        <begin position="25"/>
        <end position="48"/>
    </location>
</feature>
<evidence type="ECO:0000313" key="2">
    <source>
        <dbReference type="EMBL" id="MBB5965751.1"/>
    </source>
</evidence>
<feature type="transmembrane region" description="Helical" evidence="1">
    <location>
        <begin position="68"/>
        <end position="86"/>
    </location>
</feature>
<feature type="transmembrane region" description="Helical" evidence="1">
    <location>
        <begin position="93"/>
        <end position="113"/>
    </location>
</feature>
<protein>
    <recommendedName>
        <fullName evidence="4">DoxX protein</fullName>
    </recommendedName>
</protein>
<evidence type="ECO:0000256" key="1">
    <source>
        <dbReference type="SAM" id="Phobius"/>
    </source>
</evidence>
<keyword evidence="1" id="KW-0812">Transmembrane</keyword>
<dbReference type="RefSeq" id="WP_184945400.1">
    <property type="nucleotide sequence ID" value="NZ_BAAAWZ010000001.1"/>
</dbReference>
<proteinExistence type="predicted"/>
<keyword evidence="1" id="KW-0472">Membrane</keyword>
<keyword evidence="3" id="KW-1185">Reference proteome</keyword>
<keyword evidence="1" id="KW-1133">Transmembrane helix</keyword>
<feature type="transmembrane region" description="Helical" evidence="1">
    <location>
        <begin position="119"/>
        <end position="137"/>
    </location>
</feature>
<accession>A0A841D694</accession>
<dbReference type="Proteomes" id="UP000562352">
    <property type="component" value="Unassembled WGS sequence"/>
</dbReference>
<evidence type="ECO:0000313" key="3">
    <source>
        <dbReference type="Proteomes" id="UP000562352"/>
    </source>
</evidence>
<organism evidence="2 3">
    <name type="scientific">Planomonospora venezuelensis</name>
    <dbReference type="NCBI Taxonomy" id="1999"/>
    <lineage>
        <taxon>Bacteria</taxon>
        <taxon>Bacillati</taxon>
        <taxon>Actinomycetota</taxon>
        <taxon>Actinomycetes</taxon>
        <taxon>Streptosporangiales</taxon>
        <taxon>Streptosporangiaceae</taxon>
        <taxon>Planomonospora</taxon>
    </lineage>
</organism>
<sequence length="144" mass="14927">MASGISAVRSSGRTDSSDPARQAFLLLRTVFTAAPIAFGLDKFTGLLADWPVYLASWIDGVVPGTAQQAMYGVGVIEIVAGIAVAVMPRFGGWLVAGWLTGIIVNLVTGPGLYDVALRDLGLLAAAVALALLSARYAPARRPDA</sequence>
<name>A0A841D694_PLAVE</name>
<dbReference type="EMBL" id="JACHJJ010000019">
    <property type="protein sequence ID" value="MBB5965751.1"/>
    <property type="molecule type" value="Genomic_DNA"/>
</dbReference>
<comment type="caution">
    <text evidence="2">The sequence shown here is derived from an EMBL/GenBank/DDBJ whole genome shotgun (WGS) entry which is preliminary data.</text>
</comment>
<dbReference type="AlphaFoldDB" id="A0A841D694"/>
<evidence type="ECO:0008006" key="4">
    <source>
        <dbReference type="Google" id="ProtNLM"/>
    </source>
</evidence>
<reference evidence="2 3" key="1">
    <citation type="submission" date="2020-08" db="EMBL/GenBank/DDBJ databases">
        <title>Genomic Encyclopedia of Type Strains, Phase III (KMG-III): the genomes of soil and plant-associated and newly described type strains.</title>
        <authorList>
            <person name="Whitman W."/>
        </authorList>
    </citation>
    <scope>NUCLEOTIDE SEQUENCE [LARGE SCALE GENOMIC DNA]</scope>
    <source>
        <strain evidence="2 3">CECT 3303</strain>
    </source>
</reference>